<evidence type="ECO:0000256" key="3">
    <source>
        <dbReference type="ARBA" id="ARBA00012668"/>
    </source>
</evidence>
<comment type="caution">
    <text evidence="16">The sequence shown here is derived from an EMBL/GenBank/DDBJ whole genome shotgun (WGS) entry which is preliminary data.</text>
</comment>
<comment type="similarity">
    <text evidence="2">Belongs to the ferric reductase (FRE) family.</text>
</comment>
<evidence type="ECO:0000256" key="6">
    <source>
        <dbReference type="ARBA" id="ARBA00022692"/>
    </source>
</evidence>
<dbReference type="SFLD" id="SFLDS00052">
    <property type="entry name" value="Ferric_Reductase_Domain"/>
    <property type="match status" value="1"/>
</dbReference>
<dbReference type="Pfam" id="PF01794">
    <property type="entry name" value="Ferric_reduct"/>
    <property type="match status" value="1"/>
</dbReference>
<keyword evidence="5" id="KW-1003">Cell membrane</keyword>
<dbReference type="InterPro" id="IPR013121">
    <property type="entry name" value="Fe_red_NAD-bd_6"/>
</dbReference>
<dbReference type="AlphaFoldDB" id="A0A1J8PWB4"/>
<feature type="transmembrane region" description="Helical" evidence="14">
    <location>
        <begin position="211"/>
        <end position="229"/>
    </location>
</feature>
<dbReference type="GO" id="GO:0006826">
    <property type="term" value="P:iron ion transport"/>
    <property type="evidence" value="ECO:0007669"/>
    <property type="project" value="UniProtKB-ARBA"/>
</dbReference>
<evidence type="ECO:0000259" key="15">
    <source>
        <dbReference type="PROSITE" id="PS51384"/>
    </source>
</evidence>
<dbReference type="EC" id="1.16.1.9" evidence="3"/>
<dbReference type="PROSITE" id="PS51384">
    <property type="entry name" value="FAD_FR"/>
    <property type="match status" value="1"/>
</dbReference>
<dbReference type="PANTHER" id="PTHR32361">
    <property type="entry name" value="FERRIC/CUPRIC REDUCTASE TRANSMEMBRANE COMPONENT"/>
    <property type="match status" value="1"/>
</dbReference>
<evidence type="ECO:0000256" key="14">
    <source>
        <dbReference type="SAM" id="Phobius"/>
    </source>
</evidence>
<dbReference type="Pfam" id="PF08022">
    <property type="entry name" value="FAD_binding_8"/>
    <property type="match status" value="1"/>
</dbReference>
<feature type="transmembrane region" description="Helical" evidence="14">
    <location>
        <begin position="298"/>
        <end position="317"/>
    </location>
</feature>
<dbReference type="Proteomes" id="UP000183567">
    <property type="component" value="Unassembled WGS sequence"/>
</dbReference>
<feature type="transmembrane region" description="Helical" evidence="14">
    <location>
        <begin position="173"/>
        <end position="199"/>
    </location>
</feature>
<keyword evidence="4" id="KW-0813">Transport</keyword>
<evidence type="ECO:0000256" key="2">
    <source>
        <dbReference type="ARBA" id="ARBA00006278"/>
    </source>
</evidence>
<evidence type="ECO:0000313" key="16">
    <source>
        <dbReference type="EMBL" id="OJA13582.1"/>
    </source>
</evidence>
<accession>A0A1J8PWB4</accession>
<dbReference type="InterPro" id="IPR013130">
    <property type="entry name" value="Fe3_Rdtase_TM_dom"/>
</dbReference>
<comment type="subcellular location">
    <subcellularLocation>
        <location evidence="1">Cell membrane</location>
        <topology evidence="1">Multi-pass membrane protein</topology>
    </subcellularLocation>
</comment>
<dbReference type="SUPFAM" id="SSF63380">
    <property type="entry name" value="Riboflavin synthase domain-like"/>
    <property type="match status" value="1"/>
</dbReference>
<evidence type="ECO:0000256" key="7">
    <source>
        <dbReference type="ARBA" id="ARBA00022982"/>
    </source>
</evidence>
<dbReference type="PANTHER" id="PTHR32361:SF9">
    <property type="entry name" value="FERRIC REDUCTASE TRANSMEMBRANE COMPONENT 3-RELATED"/>
    <property type="match status" value="1"/>
</dbReference>
<evidence type="ECO:0000313" key="17">
    <source>
        <dbReference type="Proteomes" id="UP000183567"/>
    </source>
</evidence>
<dbReference type="InterPro" id="IPR051410">
    <property type="entry name" value="Ferric/Cupric_Reductase"/>
</dbReference>
<dbReference type="GO" id="GO:0005886">
    <property type="term" value="C:plasma membrane"/>
    <property type="evidence" value="ECO:0007669"/>
    <property type="project" value="UniProtKB-SubCell"/>
</dbReference>
<protein>
    <recommendedName>
        <fullName evidence="3">ferric-chelate reductase (NADPH)</fullName>
        <ecNumber evidence="3">1.16.1.9</ecNumber>
    </recommendedName>
</protein>
<dbReference type="EMBL" id="LVVM01004093">
    <property type="protein sequence ID" value="OJA13582.1"/>
    <property type="molecule type" value="Genomic_DNA"/>
</dbReference>
<dbReference type="InterPro" id="IPR017938">
    <property type="entry name" value="Riboflavin_synthase-like_b-brl"/>
</dbReference>
<keyword evidence="11 14" id="KW-0472">Membrane</keyword>
<evidence type="ECO:0000256" key="10">
    <source>
        <dbReference type="ARBA" id="ARBA00023065"/>
    </source>
</evidence>
<dbReference type="SFLD" id="SFLDG01168">
    <property type="entry name" value="Ferric_reductase_subgroup_(FRE"/>
    <property type="match status" value="1"/>
</dbReference>
<keyword evidence="6 14" id="KW-0812">Transmembrane</keyword>
<evidence type="ECO:0000256" key="12">
    <source>
        <dbReference type="ARBA" id="ARBA00023180"/>
    </source>
</evidence>
<dbReference type="InterPro" id="IPR039261">
    <property type="entry name" value="FNR_nucleotide-bd"/>
</dbReference>
<dbReference type="InterPro" id="IPR017927">
    <property type="entry name" value="FAD-bd_FR_type"/>
</dbReference>
<keyword evidence="7" id="KW-0249">Electron transport</keyword>
<evidence type="ECO:0000256" key="13">
    <source>
        <dbReference type="ARBA" id="ARBA00048483"/>
    </source>
</evidence>
<sequence length="595" mass="65518">MGLDDDLVYHADILIFGIILIFALANLPKVYARFSRSSGWSEGHRLHSVVPRRSMNPAINCNPPISYPIDSTKPSFVDLESSTDHSLTACVSLPYHPGNTRMNDPYNEKELPLAPQRLPPPSYYLLHSAASVLRYRVHDNYSIGQVLLMMLYTSIIFYVSFYKSNPFTDPHRAGFVIASQIPFVYALATKNNIIGIMVGVGYEKLNFLHRLVGRLMVIGANVHFLGYVYKWSLDGVIYKMLAEDFVRWGIVALVCFDLLGFCSTSFVRSRSYNLFLATHIVGLNVFLFAACYHEPACIPYVIAAVVFYSIDHVVRAVKTRIATARLRPVTELGITRVEVPSLNAGWRAGQHVRLRVLSSSMGWWGWSEVHPFTIANATQTQEGMVLMCKKTGRWTSSLFDMAQTSSYCESGKEAGRDVTVMVEGPYGGVGHTVMSSYSGTMFVVGGSGITFALSAVQDLIRAGEDNDVKIIDIVWSIQDPGSLSPLVTQLASIVERSTTARVRVHVFYTRAISTTFNGMILPRGITLLPGRPKLAKLLDAVVTDTMSAGSANGVFVGVCGPVSLANLTASVVNGFDTRMRTAVGGVTFHEETFGW</sequence>
<gene>
    <name evidence="16" type="ORF">AZE42_09875</name>
</gene>
<evidence type="ECO:0000256" key="4">
    <source>
        <dbReference type="ARBA" id="ARBA00022448"/>
    </source>
</evidence>
<name>A0A1J8PWB4_9AGAM</name>
<feature type="transmembrane region" description="Helical" evidence="14">
    <location>
        <begin position="7"/>
        <end position="27"/>
    </location>
</feature>
<comment type="catalytic activity">
    <reaction evidence="13">
        <text>2 a Fe(II)-siderophore + NADP(+) + H(+) = 2 a Fe(III)-siderophore + NADPH</text>
        <dbReference type="Rhea" id="RHEA:28795"/>
        <dbReference type="Rhea" id="RHEA-COMP:11342"/>
        <dbReference type="Rhea" id="RHEA-COMP:11344"/>
        <dbReference type="ChEBI" id="CHEBI:15378"/>
        <dbReference type="ChEBI" id="CHEBI:29033"/>
        <dbReference type="ChEBI" id="CHEBI:29034"/>
        <dbReference type="ChEBI" id="CHEBI:57783"/>
        <dbReference type="ChEBI" id="CHEBI:58349"/>
        <dbReference type="EC" id="1.16.1.9"/>
    </reaction>
</comment>
<dbReference type="OrthoDB" id="17725at2759"/>
<feature type="transmembrane region" description="Helical" evidence="14">
    <location>
        <begin position="141"/>
        <end position="161"/>
    </location>
</feature>
<evidence type="ECO:0000256" key="9">
    <source>
        <dbReference type="ARBA" id="ARBA00023002"/>
    </source>
</evidence>
<keyword evidence="17" id="KW-1185">Reference proteome</keyword>
<evidence type="ECO:0000256" key="8">
    <source>
        <dbReference type="ARBA" id="ARBA00022989"/>
    </source>
</evidence>
<feature type="domain" description="FAD-binding FR-type" evidence="15">
    <location>
        <begin position="309"/>
        <end position="432"/>
    </location>
</feature>
<dbReference type="GO" id="GO:0052851">
    <property type="term" value="F:ferric-chelate reductase (NADPH) activity"/>
    <property type="evidence" value="ECO:0007669"/>
    <property type="project" value="UniProtKB-EC"/>
</dbReference>
<reference evidence="16 17" key="1">
    <citation type="submission" date="2016-03" db="EMBL/GenBank/DDBJ databases">
        <title>Comparative genomics of the ectomycorrhizal sister species Rhizopogon vinicolor and Rhizopogon vesiculosus (Basidiomycota: Boletales) reveals a divergence of the mating type B locus.</title>
        <authorList>
            <person name="Mujic A.B."/>
            <person name="Kuo A."/>
            <person name="Tritt A."/>
            <person name="Lipzen A."/>
            <person name="Chen C."/>
            <person name="Johnson J."/>
            <person name="Sharma A."/>
            <person name="Barry K."/>
            <person name="Grigoriev I.V."/>
            <person name="Spatafora J.W."/>
        </authorList>
    </citation>
    <scope>NUCLEOTIDE SEQUENCE [LARGE SCALE GENOMIC DNA]</scope>
    <source>
        <strain evidence="16 17">AM-OR11-056</strain>
    </source>
</reference>
<dbReference type="GO" id="GO:0015677">
    <property type="term" value="P:copper ion import"/>
    <property type="evidence" value="ECO:0007669"/>
    <property type="project" value="TreeGrafter"/>
</dbReference>
<proteinExistence type="inferred from homology"/>
<dbReference type="Gene3D" id="3.40.50.80">
    <property type="entry name" value="Nucleotide-binding domain of ferredoxin-NADP reductase (FNR) module"/>
    <property type="match status" value="1"/>
</dbReference>
<dbReference type="CDD" id="cd06186">
    <property type="entry name" value="NOX_Duox_like_FAD_NADP"/>
    <property type="match status" value="1"/>
</dbReference>
<dbReference type="STRING" id="180088.A0A1J8PWB4"/>
<dbReference type="GO" id="GO:0006879">
    <property type="term" value="P:intracellular iron ion homeostasis"/>
    <property type="evidence" value="ECO:0007669"/>
    <property type="project" value="TreeGrafter"/>
</dbReference>
<dbReference type="SUPFAM" id="SSF52343">
    <property type="entry name" value="Ferredoxin reductase-like, C-terminal NADP-linked domain"/>
    <property type="match status" value="1"/>
</dbReference>
<dbReference type="InterPro" id="IPR013112">
    <property type="entry name" value="FAD-bd_8"/>
</dbReference>
<keyword evidence="9" id="KW-0560">Oxidoreductase</keyword>
<feature type="transmembrane region" description="Helical" evidence="14">
    <location>
        <begin position="245"/>
        <end position="267"/>
    </location>
</feature>
<organism evidence="16 17">
    <name type="scientific">Rhizopogon vesiculosus</name>
    <dbReference type="NCBI Taxonomy" id="180088"/>
    <lineage>
        <taxon>Eukaryota</taxon>
        <taxon>Fungi</taxon>
        <taxon>Dikarya</taxon>
        <taxon>Basidiomycota</taxon>
        <taxon>Agaricomycotina</taxon>
        <taxon>Agaricomycetes</taxon>
        <taxon>Agaricomycetidae</taxon>
        <taxon>Boletales</taxon>
        <taxon>Suillineae</taxon>
        <taxon>Rhizopogonaceae</taxon>
        <taxon>Rhizopogon</taxon>
    </lineage>
</organism>
<keyword evidence="8 14" id="KW-1133">Transmembrane helix</keyword>
<keyword evidence="12" id="KW-0325">Glycoprotein</keyword>
<dbReference type="Pfam" id="PF08030">
    <property type="entry name" value="NAD_binding_6"/>
    <property type="match status" value="1"/>
</dbReference>
<feature type="transmembrane region" description="Helical" evidence="14">
    <location>
        <begin position="274"/>
        <end position="292"/>
    </location>
</feature>
<evidence type="ECO:0000256" key="1">
    <source>
        <dbReference type="ARBA" id="ARBA00004651"/>
    </source>
</evidence>
<evidence type="ECO:0000256" key="11">
    <source>
        <dbReference type="ARBA" id="ARBA00023136"/>
    </source>
</evidence>
<keyword evidence="10" id="KW-0406">Ion transport</keyword>
<evidence type="ECO:0000256" key="5">
    <source>
        <dbReference type="ARBA" id="ARBA00022475"/>
    </source>
</evidence>